<dbReference type="CDD" id="cd12810">
    <property type="entry name" value="Esterase_713_like-3"/>
    <property type="match status" value="1"/>
</dbReference>
<accession>A0A5B3H5Z6</accession>
<evidence type="ECO:0000313" key="3">
    <source>
        <dbReference type="Proteomes" id="UP000322940"/>
    </source>
</evidence>
<evidence type="ECO:0000259" key="1">
    <source>
        <dbReference type="Pfam" id="PF12697"/>
    </source>
</evidence>
<dbReference type="InterPro" id="IPR000073">
    <property type="entry name" value="AB_hydrolase_1"/>
</dbReference>
<evidence type="ECO:0000313" key="2">
    <source>
        <dbReference type="EMBL" id="KAA2381022.1"/>
    </source>
</evidence>
<dbReference type="Pfam" id="PF12697">
    <property type="entry name" value="Abhydrolase_6"/>
    <property type="match status" value="1"/>
</dbReference>
<comment type="caution">
    <text evidence="2">The sequence shown here is derived from an EMBL/GenBank/DDBJ whole genome shotgun (WGS) entry which is preliminary data.</text>
</comment>
<dbReference type="InterPro" id="IPR029058">
    <property type="entry name" value="AB_hydrolase_fold"/>
</dbReference>
<sequence length="361" mass="39531">MKRAYASLFTALIWIGGFGQHLSEAVSPLSIARQGSFAVGGTVLQHPGKYDNSRFVGFGTPVEEGQSYHADHAVVDFQIPAGAYRIPLVFVHGYGQSGRCWQTTPDGREGFQTLMLRHGFGSYVVDLPGRGRAGRTTAETTLAPKADEQFWFDIFRIGHWPAFNPGVQFPTDTASLDQFFRQMTPDIGSHDTQTDLAALVALFDRIGEGILVTHSAGGFPGWMAAIGNPNVRGIVSYEPGTYVFPEGEVPDPMPSLTGTLRGTGVPMNDFMKLTKIPIVLYFGDYIPEEVTDKLGGENWRVRLQMGRKFVDAINRHGGNATLVELPGIGIRGNTHFMMSDLNNAEIADLLAGWLHDNELEK</sequence>
<dbReference type="InterPro" id="IPR050228">
    <property type="entry name" value="Carboxylesterase_BioH"/>
</dbReference>
<protein>
    <submittedName>
        <fullName evidence="2">Alpha/beta fold hydrolase</fullName>
    </submittedName>
</protein>
<dbReference type="AlphaFoldDB" id="A0A5B3H5Z6"/>
<dbReference type="PANTHER" id="PTHR43194:SF4">
    <property type="entry name" value="AB HYDROLASE-1 DOMAIN-CONTAINING PROTEIN"/>
    <property type="match status" value="1"/>
</dbReference>
<dbReference type="SUPFAM" id="SSF53474">
    <property type="entry name" value="alpha/beta-Hydrolases"/>
    <property type="match status" value="1"/>
</dbReference>
<dbReference type="Proteomes" id="UP000322940">
    <property type="component" value="Unassembled WGS sequence"/>
</dbReference>
<dbReference type="EMBL" id="VVXH01000001">
    <property type="protein sequence ID" value="KAA2381022.1"/>
    <property type="molecule type" value="Genomic_DNA"/>
</dbReference>
<dbReference type="GO" id="GO:0016787">
    <property type="term" value="F:hydrolase activity"/>
    <property type="evidence" value="ECO:0007669"/>
    <property type="project" value="UniProtKB-KW"/>
</dbReference>
<organism evidence="2 3">
    <name type="scientific">Alistipes onderdonkii</name>
    <dbReference type="NCBI Taxonomy" id="328813"/>
    <lineage>
        <taxon>Bacteria</taxon>
        <taxon>Pseudomonadati</taxon>
        <taxon>Bacteroidota</taxon>
        <taxon>Bacteroidia</taxon>
        <taxon>Bacteroidales</taxon>
        <taxon>Rikenellaceae</taxon>
        <taxon>Alistipes</taxon>
    </lineage>
</organism>
<name>A0A5B3H5Z6_9BACT</name>
<reference evidence="2 3" key="1">
    <citation type="journal article" date="2019" name="Nat. Med.">
        <title>A library of human gut bacterial isolates paired with longitudinal multiomics data enables mechanistic microbiome research.</title>
        <authorList>
            <person name="Poyet M."/>
            <person name="Groussin M."/>
            <person name="Gibbons S.M."/>
            <person name="Avila-Pacheco J."/>
            <person name="Jiang X."/>
            <person name="Kearney S.M."/>
            <person name="Perrotta A.R."/>
            <person name="Berdy B."/>
            <person name="Zhao S."/>
            <person name="Lieberman T.D."/>
            <person name="Swanson P.K."/>
            <person name="Smith M."/>
            <person name="Roesemann S."/>
            <person name="Alexander J.E."/>
            <person name="Rich S.A."/>
            <person name="Livny J."/>
            <person name="Vlamakis H."/>
            <person name="Clish C."/>
            <person name="Bullock K."/>
            <person name="Deik A."/>
            <person name="Scott J."/>
            <person name="Pierce K.A."/>
            <person name="Xavier R.J."/>
            <person name="Alm E.J."/>
        </authorList>
    </citation>
    <scope>NUCLEOTIDE SEQUENCE [LARGE SCALE GENOMIC DNA]</scope>
    <source>
        <strain evidence="2 3">BIOML-A266</strain>
    </source>
</reference>
<dbReference type="Gene3D" id="3.40.50.1820">
    <property type="entry name" value="alpha/beta hydrolase"/>
    <property type="match status" value="1"/>
</dbReference>
<dbReference type="PANTHER" id="PTHR43194">
    <property type="entry name" value="HYDROLASE ALPHA/BETA FOLD FAMILY"/>
    <property type="match status" value="1"/>
</dbReference>
<feature type="domain" description="AB hydrolase-1" evidence="1">
    <location>
        <begin position="88"/>
        <end position="271"/>
    </location>
</feature>
<proteinExistence type="predicted"/>
<dbReference type="RefSeq" id="WP_130065796.1">
    <property type="nucleotide sequence ID" value="NZ_JADNCE010000006.1"/>
</dbReference>
<keyword evidence="2" id="KW-0378">Hydrolase</keyword>
<gene>
    <name evidence="2" type="ORF">F2Y10_00585</name>
</gene>